<evidence type="ECO:0000313" key="2">
    <source>
        <dbReference type="Proteomes" id="UP000321533"/>
    </source>
</evidence>
<keyword evidence="2" id="KW-1185">Reference proteome</keyword>
<name>A0A5B8VJ16_9BACT</name>
<dbReference type="Proteomes" id="UP000321533">
    <property type="component" value="Chromosome"/>
</dbReference>
<dbReference type="KEGG" id="pgin:FRZ67_19350"/>
<reference evidence="1 2" key="1">
    <citation type="journal article" date="2016" name="Int. J. Syst. Evol. Microbiol.">
        <title>Panacibacter ginsenosidivorans gen. nov., sp. nov., with ginsenoside converting activity isolated from soil of a ginseng field.</title>
        <authorList>
            <person name="Siddiqi M.Z."/>
            <person name="Muhammad Shafi S."/>
            <person name="Choi K.D."/>
            <person name="Im W.T."/>
        </authorList>
    </citation>
    <scope>NUCLEOTIDE SEQUENCE [LARGE SCALE GENOMIC DNA]</scope>
    <source>
        <strain evidence="1 2">Gsoil1550</strain>
    </source>
</reference>
<gene>
    <name evidence="1" type="ORF">FRZ67_19350</name>
</gene>
<protein>
    <recommendedName>
        <fullName evidence="3">DUF2116 family Zn-ribbon domain-containing protein</fullName>
    </recommendedName>
</protein>
<proteinExistence type="predicted"/>
<sequence length="123" mass="14873">MLENNKPHSCWNCGKTLAGRSDKKYCDDNCRNEYFNRQKETERKEIRAIDLALKRNRRILKALFKEEKDTYVKEKVLQEKGFVFNYHTHHTITKAKQDEYLFCYDYGYRKTDEGVYRIIKAFA</sequence>
<dbReference type="EMBL" id="CP042435">
    <property type="protein sequence ID" value="QEC70288.1"/>
    <property type="molecule type" value="Genomic_DNA"/>
</dbReference>
<dbReference type="OrthoDB" id="5187906at2"/>
<accession>A0A5B8VJ16</accession>
<dbReference type="AlphaFoldDB" id="A0A5B8VJ16"/>
<evidence type="ECO:0000313" key="1">
    <source>
        <dbReference type="EMBL" id="QEC70288.1"/>
    </source>
</evidence>
<evidence type="ECO:0008006" key="3">
    <source>
        <dbReference type="Google" id="ProtNLM"/>
    </source>
</evidence>
<organism evidence="1 2">
    <name type="scientific">Panacibacter ginsenosidivorans</name>
    <dbReference type="NCBI Taxonomy" id="1813871"/>
    <lineage>
        <taxon>Bacteria</taxon>
        <taxon>Pseudomonadati</taxon>
        <taxon>Bacteroidota</taxon>
        <taxon>Chitinophagia</taxon>
        <taxon>Chitinophagales</taxon>
        <taxon>Chitinophagaceae</taxon>
        <taxon>Panacibacter</taxon>
    </lineage>
</organism>